<feature type="domain" description="Acyl-ACP thioesterase N-terminal hotdog" evidence="2">
    <location>
        <begin position="3"/>
        <end position="130"/>
    </location>
</feature>
<organism evidence="3 4">
    <name type="scientific">Crenobacter caeni</name>
    <dbReference type="NCBI Taxonomy" id="2705474"/>
    <lineage>
        <taxon>Bacteria</taxon>
        <taxon>Pseudomonadati</taxon>
        <taxon>Pseudomonadota</taxon>
        <taxon>Betaproteobacteria</taxon>
        <taxon>Neisseriales</taxon>
        <taxon>Neisseriaceae</taxon>
        <taxon>Crenobacter</taxon>
    </lineage>
</organism>
<dbReference type="Gene3D" id="3.10.129.10">
    <property type="entry name" value="Hotdog Thioesterase"/>
    <property type="match status" value="1"/>
</dbReference>
<protein>
    <submittedName>
        <fullName evidence="3">Acyl-CoA thioesterase</fullName>
    </submittedName>
</protein>
<proteinExistence type="predicted"/>
<evidence type="ECO:0000313" key="4">
    <source>
        <dbReference type="Proteomes" id="UP000482578"/>
    </source>
</evidence>
<dbReference type="InterPro" id="IPR050563">
    <property type="entry name" value="4-hydroxybenzoyl-CoA_TE"/>
</dbReference>
<dbReference type="Proteomes" id="UP000482578">
    <property type="component" value="Unassembled WGS sequence"/>
</dbReference>
<dbReference type="Pfam" id="PF01643">
    <property type="entry name" value="Acyl-ACP_TE"/>
    <property type="match status" value="1"/>
</dbReference>
<dbReference type="AlphaFoldDB" id="A0A6B2KR18"/>
<dbReference type="InterPro" id="IPR029069">
    <property type="entry name" value="HotDog_dom_sf"/>
</dbReference>
<dbReference type="EMBL" id="JAAGAA010000005">
    <property type="protein sequence ID" value="NDV12580.1"/>
    <property type="molecule type" value="Genomic_DNA"/>
</dbReference>
<accession>A0A6B2KR18</accession>
<name>A0A6B2KR18_9NEIS</name>
<comment type="caution">
    <text evidence="3">The sequence shown here is derived from an EMBL/GenBank/DDBJ whole genome shotgun (WGS) entry which is preliminary data.</text>
</comment>
<gene>
    <name evidence="3" type="ORF">GZH52_07180</name>
</gene>
<dbReference type="GO" id="GO:0006633">
    <property type="term" value="P:fatty acid biosynthetic process"/>
    <property type="evidence" value="ECO:0007669"/>
    <property type="project" value="InterPro"/>
</dbReference>
<dbReference type="GO" id="GO:0047617">
    <property type="term" value="F:fatty acyl-CoA hydrolase activity"/>
    <property type="evidence" value="ECO:0007669"/>
    <property type="project" value="TreeGrafter"/>
</dbReference>
<dbReference type="CDD" id="cd00586">
    <property type="entry name" value="4HBT"/>
    <property type="match status" value="1"/>
</dbReference>
<evidence type="ECO:0000313" key="3">
    <source>
        <dbReference type="EMBL" id="NDV12580.1"/>
    </source>
</evidence>
<dbReference type="RefSeq" id="WP_163315805.1">
    <property type="nucleotide sequence ID" value="NZ_JAAGAA010000005.1"/>
</dbReference>
<dbReference type="InterPro" id="IPR002864">
    <property type="entry name" value="Acyl-ACP_thioesterase_NHD"/>
</dbReference>
<evidence type="ECO:0000256" key="1">
    <source>
        <dbReference type="ARBA" id="ARBA00022801"/>
    </source>
</evidence>
<dbReference type="PANTHER" id="PTHR31793:SF37">
    <property type="entry name" value="ACYL-COA THIOESTER HYDROLASE YBGC"/>
    <property type="match status" value="1"/>
</dbReference>
<keyword evidence="4" id="KW-1185">Reference proteome</keyword>
<sequence>MRDVYTRTFAVPETAIDFNGHANNVEYLRWMQDTALAHSTHRGWGVARYLECDHSWVVRSQHIEYLRPAFAGQALRLHTWIVGFEGSQSRRQYLIECVKTGKAVARGESLFVCVDTVRGRPRAVSSDFVSDFDTVPDEAAALTIIERRDSAPPA</sequence>
<keyword evidence="1" id="KW-0378">Hydrolase</keyword>
<reference evidence="3 4" key="1">
    <citation type="submission" date="2020-02" db="EMBL/GenBank/DDBJ databases">
        <authorList>
            <person name="Yang Z."/>
        </authorList>
    </citation>
    <scope>NUCLEOTIDE SEQUENCE [LARGE SCALE GENOMIC DNA]</scope>
    <source>
        <strain evidence="3 4">HX-7-9</strain>
    </source>
</reference>
<dbReference type="PANTHER" id="PTHR31793">
    <property type="entry name" value="4-HYDROXYBENZOYL-COA THIOESTERASE FAMILY MEMBER"/>
    <property type="match status" value="1"/>
</dbReference>
<evidence type="ECO:0000259" key="2">
    <source>
        <dbReference type="Pfam" id="PF01643"/>
    </source>
</evidence>
<dbReference type="SUPFAM" id="SSF54637">
    <property type="entry name" value="Thioesterase/thiol ester dehydrase-isomerase"/>
    <property type="match status" value="1"/>
</dbReference>